<dbReference type="InterPro" id="IPR011711">
    <property type="entry name" value="GntR_C"/>
</dbReference>
<dbReference type="Proteomes" id="UP000501648">
    <property type="component" value="Chromosome"/>
</dbReference>
<protein>
    <submittedName>
        <fullName evidence="5">FadR family transcriptional regulator</fullName>
    </submittedName>
</protein>
<keyword evidence="2" id="KW-0238">DNA-binding</keyword>
<evidence type="ECO:0000256" key="2">
    <source>
        <dbReference type="ARBA" id="ARBA00023125"/>
    </source>
</evidence>
<name>A0A6M3ZJP4_9BURK</name>
<dbReference type="InterPro" id="IPR000524">
    <property type="entry name" value="Tscrpt_reg_HTH_GntR"/>
</dbReference>
<dbReference type="SMART" id="SM00895">
    <property type="entry name" value="FCD"/>
    <property type="match status" value="1"/>
</dbReference>
<dbReference type="InterPro" id="IPR036388">
    <property type="entry name" value="WH-like_DNA-bd_sf"/>
</dbReference>
<proteinExistence type="predicted"/>
<organism evidence="5 6">
    <name type="scientific">Herbaspirillum rubrisubalbicans Os34</name>
    <dbReference type="NCBI Taxonomy" id="1235827"/>
    <lineage>
        <taxon>Bacteria</taxon>
        <taxon>Pseudomonadati</taxon>
        <taxon>Pseudomonadota</taxon>
        <taxon>Betaproteobacteria</taxon>
        <taxon>Burkholderiales</taxon>
        <taxon>Oxalobacteraceae</taxon>
        <taxon>Herbaspirillum</taxon>
    </lineage>
</organism>
<dbReference type="Pfam" id="PF07729">
    <property type="entry name" value="FCD"/>
    <property type="match status" value="1"/>
</dbReference>
<dbReference type="CDD" id="cd07377">
    <property type="entry name" value="WHTH_GntR"/>
    <property type="match status" value="1"/>
</dbReference>
<dbReference type="Gene3D" id="1.10.10.10">
    <property type="entry name" value="Winged helix-like DNA-binding domain superfamily/Winged helix DNA-binding domain"/>
    <property type="match status" value="1"/>
</dbReference>
<keyword evidence="3" id="KW-0804">Transcription</keyword>
<dbReference type="SUPFAM" id="SSF46785">
    <property type="entry name" value="Winged helix' DNA-binding domain"/>
    <property type="match status" value="1"/>
</dbReference>
<dbReference type="Gene3D" id="1.20.120.530">
    <property type="entry name" value="GntR ligand-binding domain-like"/>
    <property type="match status" value="1"/>
</dbReference>
<evidence type="ECO:0000313" key="6">
    <source>
        <dbReference type="Proteomes" id="UP000501648"/>
    </source>
</evidence>
<dbReference type="InterPro" id="IPR008920">
    <property type="entry name" value="TF_FadR/GntR_C"/>
</dbReference>
<dbReference type="SMART" id="SM00345">
    <property type="entry name" value="HTH_GNTR"/>
    <property type="match status" value="1"/>
</dbReference>
<dbReference type="SUPFAM" id="SSF48008">
    <property type="entry name" value="GntR ligand-binding domain-like"/>
    <property type="match status" value="1"/>
</dbReference>
<dbReference type="PROSITE" id="PS50949">
    <property type="entry name" value="HTH_GNTR"/>
    <property type="match status" value="1"/>
</dbReference>
<evidence type="ECO:0000259" key="4">
    <source>
        <dbReference type="PROSITE" id="PS50949"/>
    </source>
</evidence>
<dbReference type="AlphaFoldDB" id="A0A6M3ZJP4"/>
<evidence type="ECO:0000256" key="3">
    <source>
        <dbReference type="ARBA" id="ARBA00023163"/>
    </source>
</evidence>
<evidence type="ECO:0000256" key="1">
    <source>
        <dbReference type="ARBA" id="ARBA00023015"/>
    </source>
</evidence>
<keyword evidence="1" id="KW-0805">Transcription regulation</keyword>
<dbReference type="InterPro" id="IPR036390">
    <property type="entry name" value="WH_DNA-bd_sf"/>
</dbReference>
<sequence>MMSAPVRQSPKTLTNCSKGQLVGFSRLVNTMSSQKSPDSRRLYLQIADRLRTVMYQPGFTSQGRLPPERALAEQLGVSRPSIREALVALELEGRVEIRMGSGVYLTQTVPPELHKEDAAVEEMGNSLSDIMGARAIFEGAIVALVAPLAKPRDVKALRAIYDTMECECQAGRSPADADREFHIRIAQMTHNEVLVQTVARLYDERQDPISAKLLDHYEPEDSWFTALHEHREILEAIEARDAIQAQAAMQRHLKLSLKRTMTRKQLS</sequence>
<dbReference type="GO" id="GO:0003700">
    <property type="term" value="F:DNA-binding transcription factor activity"/>
    <property type="evidence" value="ECO:0007669"/>
    <property type="project" value="InterPro"/>
</dbReference>
<dbReference type="EMBL" id="CP008956">
    <property type="protein sequence ID" value="QJP98917.1"/>
    <property type="molecule type" value="Genomic_DNA"/>
</dbReference>
<reference evidence="5 6" key="1">
    <citation type="journal article" date="2012" name="J. Bacteriol.">
        <title>Genome sequence of the pathogenic Herbaspirillum seropedicae strain Os34, isolated from rice roots.</title>
        <authorList>
            <person name="Ye W."/>
            <person name="Ye S."/>
            <person name="Liu J."/>
            <person name="Chang S."/>
            <person name="Chen M."/>
            <person name="Zhu B."/>
            <person name="Guo L."/>
            <person name="An Q."/>
        </authorList>
    </citation>
    <scope>NUCLEOTIDE SEQUENCE [LARGE SCALE GENOMIC DNA]</scope>
    <source>
        <strain evidence="5 6">Os34</strain>
    </source>
</reference>
<dbReference type="GO" id="GO:0003677">
    <property type="term" value="F:DNA binding"/>
    <property type="evidence" value="ECO:0007669"/>
    <property type="project" value="UniProtKB-KW"/>
</dbReference>
<dbReference type="PANTHER" id="PTHR43537:SF5">
    <property type="entry name" value="UXU OPERON TRANSCRIPTIONAL REGULATOR"/>
    <property type="match status" value="1"/>
</dbReference>
<evidence type="ECO:0000313" key="5">
    <source>
        <dbReference type="EMBL" id="QJP98917.1"/>
    </source>
</evidence>
<dbReference type="Pfam" id="PF00392">
    <property type="entry name" value="GntR"/>
    <property type="match status" value="1"/>
</dbReference>
<dbReference type="PRINTS" id="PR00035">
    <property type="entry name" value="HTHGNTR"/>
</dbReference>
<gene>
    <name evidence="5" type="ORF">C798_01335</name>
</gene>
<dbReference type="PANTHER" id="PTHR43537">
    <property type="entry name" value="TRANSCRIPTIONAL REGULATOR, GNTR FAMILY"/>
    <property type="match status" value="1"/>
</dbReference>
<accession>A0A6M3ZJP4</accession>
<feature type="domain" description="HTH gntR-type" evidence="4">
    <location>
        <begin position="40"/>
        <end position="108"/>
    </location>
</feature>